<accession>A0A0E9PWU0</accession>
<sequence>MLSLTEQQTAHRTNLLESFHPSNTDFSSVLLRATEKGT</sequence>
<organism evidence="1">
    <name type="scientific">Anguilla anguilla</name>
    <name type="common">European freshwater eel</name>
    <name type="synonym">Muraena anguilla</name>
    <dbReference type="NCBI Taxonomy" id="7936"/>
    <lineage>
        <taxon>Eukaryota</taxon>
        <taxon>Metazoa</taxon>
        <taxon>Chordata</taxon>
        <taxon>Craniata</taxon>
        <taxon>Vertebrata</taxon>
        <taxon>Euteleostomi</taxon>
        <taxon>Actinopterygii</taxon>
        <taxon>Neopterygii</taxon>
        <taxon>Teleostei</taxon>
        <taxon>Anguilliformes</taxon>
        <taxon>Anguillidae</taxon>
        <taxon>Anguilla</taxon>
    </lineage>
</organism>
<reference evidence="1" key="1">
    <citation type="submission" date="2014-11" db="EMBL/GenBank/DDBJ databases">
        <authorList>
            <person name="Amaro Gonzalez C."/>
        </authorList>
    </citation>
    <scope>NUCLEOTIDE SEQUENCE</scope>
</reference>
<evidence type="ECO:0000313" key="1">
    <source>
        <dbReference type="EMBL" id="JAH08964.1"/>
    </source>
</evidence>
<dbReference type="AlphaFoldDB" id="A0A0E9PWU0"/>
<reference evidence="1" key="2">
    <citation type="journal article" date="2015" name="Fish Shellfish Immunol.">
        <title>Early steps in the European eel (Anguilla anguilla)-Vibrio vulnificus interaction in the gills: Role of the RtxA13 toxin.</title>
        <authorList>
            <person name="Callol A."/>
            <person name="Pajuelo D."/>
            <person name="Ebbesson L."/>
            <person name="Teles M."/>
            <person name="MacKenzie S."/>
            <person name="Amaro C."/>
        </authorList>
    </citation>
    <scope>NUCLEOTIDE SEQUENCE</scope>
</reference>
<protein>
    <submittedName>
        <fullName evidence="1">Uncharacterized protein</fullName>
    </submittedName>
</protein>
<proteinExistence type="predicted"/>
<name>A0A0E9PWU0_ANGAN</name>
<dbReference type="EMBL" id="GBXM01099613">
    <property type="protein sequence ID" value="JAH08964.1"/>
    <property type="molecule type" value="Transcribed_RNA"/>
</dbReference>